<organism evidence="1 2">
    <name type="scientific">Populus trichocarpa</name>
    <name type="common">Western balsam poplar</name>
    <name type="synonym">Populus balsamifera subsp. trichocarpa</name>
    <dbReference type="NCBI Taxonomy" id="3694"/>
    <lineage>
        <taxon>Eukaryota</taxon>
        <taxon>Viridiplantae</taxon>
        <taxon>Streptophyta</taxon>
        <taxon>Embryophyta</taxon>
        <taxon>Tracheophyta</taxon>
        <taxon>Spermatophyta</taxon>
        <taxon>Magnoliopsida</taxon>
        <taxon>eudicotyledons</taxon>
        <taxon>Gunneridae</taxon>
        <taxon>Pentapetalae</taxon>
        <taxon>rosids</taxon>
        <taxon>fabids</taxon>
        <taxon>Malpighiales</taxon>
        <taxon>Salicaceae</taxon>
        <taxon>Saliceae</taxon>
        <taxon>Populus</taxon>
    </lineage>
</organism>
<dbReference type="Proteomes" id="UP000006729">
    <property type="component" value="Chromosome 17"/>
</dbReference>
<proteinExistence type="predicted"/>
<evidence type="ECO:0000313" key="1">
    <source>
        <dbReference type="EMBL" id="KAI9379843.1"/>
    </source>
</evidence>
<protein>
    <submittedName>
        <fullName evidence="1">Uncharacterized protein</fullName>
    </submittedName>
</protein>
<dbReference type="EMBL" id="CM009306">
    <property type="protein sequence ID" value="KAI9379843.1"/>
    <property type="molecule type" value="Genomic_DNA"/>
</dbReference>
<sequence>MAHQLVCRNVFKEKLSPMIQIKVSICSSTEQSIHQQERILNNNCTIKRGTPAQNAAKSSQKQQQAESYSNRKTKLHLNPHGSSPDSFDSNSNCQTNALAGHYTQVL</sequence>
<gene>
    <name evidence="1" type="ORF">POPTR_017G149301v4</name>
</gene>
<comment type="caution">
    <text evidence="1">The sequence shown here is derived from an EMBL/GenBank/DDBJ whole genome shotgun (WGS) entry which is preliminary data.</text>
</comment>
<accession>A0ACC0RRD7</accession>
<reference evidence="1 2" key="1">
    <citation type="journal article" date="2006" name="Science">
        <title>The genome of black cottonwood, Populus trichocarpa (Torr. &amp; Gray).</title>
        <authorList>
            <person name="Tuskan G.A."/>
            <person name="Difazio S."/>
            <person name="Jansson S."/>
            <person name="Bohlmann J."/>
            <person name="Grigoriev I."/>
            <person name="Hellsten U."/>
            <person name="Putnam N."/>
            <person name="Ralph S."/>
            <person name="Rombauts S."/>
            <person name="Salamov A."/>
            <person name="Schein J."/>
            <person name="Sterck L."/>
            <person name="Aerts A."/>
            <person name="Bhalerao R.R."/>
            <person name="Bhalerao R.P."/>
            <person name="Blaudez D."/>
            <person name="Boerjan W."/>
            <person name="Brun A."/>
            <person name="Brunner A."/>
            <person name="Busov V."/>
            <person name="Campbell M."/>
            <person name="Carlson J."/>
            <person name="Chalot M."/>
            <person name="Chapman J."/>
            <person name="Chen G.L."/>
            <person name="Cooper D."/>
            <person name="Coutinho P.M."/>
            <person name="Couturier J."/>
            <person name="Covert S."/>
            <person name="Cronk Q."/>
            <person name="Cunningham R."/>
            <person name="Davis J."/>
            <person name="Degroeve S."/>
            <person name="Dejardin A."/>
            <person name="Depamphilis C."/>
            <person name="Detter J."/>
            <person name="Dirks B."/>
            <person name="Dubchak I."/>
            <person name="Duplessis S."/>
            <person name="Ehlting J."/>
            <person name="Ellis B."/>
            <person name="Gendler K."/>
            <person name="Goodstein D."/>
            <person name="Gribskov M."/>
            <person name="Grimwood J."/>
            <person name="Groover A."/>
            <person name="Gunter L."/>
            <person name="Hamberger B."/>
            <person name="Heinze B."/>
            <person name="Helariutta Y."/>
            <person name="Henrissat B."/>
            <person name="Holligan D."/>
            <person name="Holt R."/>
            <person name="Huang W."/>
            <person name="Islam-Faridi N."/>
            <person name="Jones S."/>
            <person name="Jones-Rhoades M."/>
            <person name="Jorgensen R."/>
            <person name="Joshi C."/>
            <person name="Kangasjarvi J."/>
            <person name="Karlsson J."/>
            <person name="Kelleher C."/>
            <person name="Kirkpatrick R."/>
            <person name="Kirst M."/>
            <person name="Kohler A."/>
            <person name="Kalluri U."/>
            <person name="Larimer F."/>
            <person name="Leebens-Mack J."/>
            <person name="Leple J.C."/>
            <person name="Locascio P."/>
            <person name="Lou Y."/>
            <person name="Lucas S."/>
            <person name="Martin F."/>
            <person name="Montanini B."/>
            <person name="Napoli C."/>
            <person name="Nelson D.R."/>
            <person name="Nelson C."/>
            <person name="Nieminen K."/>
            <person name="Nilsson O."/>
            <person name="Pereda V."/>
            <person name="Peter G."/>
            <person name="Philippe R."/>
            <person name="Pilate G."/>
            <person name="Poliakov A."/>
            <person name="Razumovskaya J."/>
            <person name="Richardson P."/>
            <person name="Rinaldi C."/>
            <person name="Ritland K."/>
            <person name="Rouze P."/>
            <person name="Ryaboy D."/>
            <person name="Schmutz J."/>
            <person name="Schrader J."/>
            <person name="Segerman B."/>
            <person name="Shin H."/>
            <person name="Siddiqui A."/>
            <person name="Sterky F."/>
            <person name="Terry A."/>
            <person name="Tsai C.J."/>
            <person name="Uberbacher E."/>
            <person name="Unneberg P."/>
            <person name="Vahala J."/>
            <person name="Wall K."/>
            <person name="Wessler S."/>
            <person name="Yang G."/>
            <person name="Yin T."/>
            <person name="Douglas C."/>
            <person name="Marra M."/>
            <person name="Sandberg G."/>
            <person name="Van de Peer Y."/>
            <person name="Rokhsar D."/>
        </authorList>
    </citation>
    <scope>NUCLEOTIDE SEQUENCE [LARGE SCALE GENOMIC DNA]</scope>
    <source>
        <strain evidence="2">cv. Nisqually</strain>
    </source>
</reference>
<evidence type="ECO:0000313" key="2">
    <source>
        <dbReference type="Proteomes" id="UP000006729"/>
    </source>
</evidence>
<name>A0ACC0RRD7_POPTR</name>
<keyword evidence="2" id="KW-1185">Reference proteome</keyword>